<accession>A0A497JK01</accession>
<reference evidence="1 2" key="1">
    <citation type="submission" date="2018-06" db="EMBL/GenBank/DDBJ databases">
        <title>Extensive metabolic versatility and redundancy in microbially diverse, dynamic hydrothermal sediments.</title>
        <authorList>
            <person name="Dombrowski N."/>
            <person name="Teske A."/>
            <person name="Baker B.J."/>
        </authorList>
    </citation>
    <scope>NUCLEOTIDE SEQUENCE [LARGE SCALE GENOMIC DNA]</scope>
    <source>
        <strain evidence="1">B9_G13</strain>
    </source>
</reference>
<name>A0A497JK01_9ARCH</name>
<dbReference type="Proteomes" id="UP000277633">
    <property type="component" value="Unassembled WGS sequence"/>
</dbReference>
<sequence length="160" mass="18284">MPAVARKYAKLRRKPKRALTASKAAKGAVVAGKTLIRVLRARRYVRLAEEANIKEPSRIIERFCAEHPNYGEILIRDERLREAHSLISKLADPEKKALAALLIKYGPEIFDNPALLYRFLRGAKKRIDKIFVIVESYRNLGHAPSNLLTDVLYIMRYGKT</sequence>
<evidence type="ECO:0000313" key="1">
    <source>
        <dbReference type="EMBL" id="RLG70301.1"/>
    </source>
</evidence>
<dbReference type="EMBL" id="QMWO01000010">
    <property type="protein sequence ID" value="RLG70301.1"/>
    <property type="molecule type" value="Genomic_DNA"/>
</dbReference>
<gene>
    <name evidence="1" type="ORF">DRO07_00495</name>
</gene>
<proteinExistence type="predicted"/>
<dbReference type="AlphaFoldDB" id="A0A497JK01"/>
<protein>
    <submittedName>
        <fullName evidence="1">Uncharacterized protein</fullName>
    </submittedName>
</protein>
<organism evidence="1 2">
    <name type="scientific">Candidatus Iainarchaeum sp</name>
    <dbReference type="NCBI Taxonomy" id="3101447"/>
    <lineage>
        <taxon>Archaea</taxon>
        <taxon>Candidatus Iainarchaeota</taxon>
        <taxon>Candidatus Iainarchaeia</taxon>
        <taxon>Candidatus Iainarchaeales</taxon>
        <taxon>Candidatus Iainarchaeaceae</taxon>
        <taxon>Candidatus Iainarchaeum</taxon>
    </lineage>
</organism>
<evidence type="ECO:0000313" key="2">
    <source>
        <dbReference type="Proteomes" id="UP000277633"/>
    </source>
</evidence>
<comment type="caution">
    <text evidence="1">The sequence shown here is derived from an EMBL/GenBank/DDBJ whole genome shotgun (WGS) entry which is preliminary data.</text>
</comment>